<keyword evidence="7" id="KW-1185">Reference proteome</keyword>
<evidence type="ECO:0000256" key="1">
    <source>
        <dbReference type="ARBA" id="ARBA00006930"/>
    </source>
</evidence>
<evidence type="ECO:0000256" key="4">
    <source>
        <dbReference type="SAM" id="Coils"/>
    </source>
</evidence>
<feature type="coiled-coil region" evidence="4">
    <location>
        <begin position="744"/>
        <end position="791"/>
    </location>
</feature>
<feature type="coiled-coil region" evidence="4">
    <location>
        <begin position="540"/>
        <end position="574"/>
    </location>
</feature>
<protein>
    <recommendedName>
        <fullName evidence="3">Nuclease SbcCD subunit C</fullName>
    </recommendedName>
</protein>
<dbReference type="PANTHER" id="PTHR32114">
    <property type="entry name" value="ABC TRANSPORTER ABCH.3"/>
    <property type="match status" value="1"/>
</dbReference>
<dbReference type="PANTHER" id="PTHR32114:SF2">
    <property type="entry name" value="ABC TRANSPORTER ABCH.3"/>
    <property type="match status" value="1"/>
</dbReference>
<dbReference type="Pfam" id="PF13476">
    <property type="entry name" value="AAA_23"/>
    <property type="match status" value="1"/>
</dbReference>
<evidence type="ECO:0000256" key="3">
    <source>
        <dbReference type="ARBA" id="ARBA00013368"/>
    </source>
</evidence>
<dbReference type="Gene3D" id="3.40.50.300">
    <property type="entry name" value="P-loop containing nucleotide triphosphate hydrolases"/>
    <property type="match status" value="2"/>
</dbReference>
<evidence type="ECO:0000313" key="7">
    <source>
        <dbReference type="Proteomes" id="UP000229095"/>
    </source>
</evidence>
<comment type="caution">
    <text evidence="6">The sequence shown here is derived from an EMBL/GenBank/DDBJ whole genome shotgun (WGS) entry which is preliminary data.</text>
</comment>
<dbReference type="InterPro" id="IPR025662">
    <property type="entry name" value="Sigma_54_int_dom_ATP-bd_1"/>
</dbReference>
<dbReference type="EMBL" id="PEBI01000002">
    <property type="protein sequence ID" value="PJM73241.1"/>
    <property type="molecule type" value="Genomic_DNA"/>
</dbReference>
<dbReference type="AlphaFoldDB" id="A0A2M9H8V2"/>
<feature type="coiled-coil region" evidence="4">
    <location>
        <begin position="617"/>
        <end position="708"/>
    </location>
</feature>
<feature type="domain" description="Rad50/SbcC-type AAA" evidence="5">
    <location>
        <begin position="9"/>
        <end position="214"/>
    </location>
</feature>
<comment type="similarity">
    <text evidence="1">Belongs to the SMC family. SbcC subfamily.</text>
</comment>
<dbReference type="SUPFAM" id="SSF52540">
    <property type="entry name" value="P-loop containing nucleoside triphosphate hydrolases"/>
    <property type="match status" value="1"/>
</dbReference>
<dbReference type="Proteomes" id="UP000229095">
    <property type="component" value="Unassembled WGS sequence"/>
</dbReference>
<evidence type="ECO:0000313" key="6">
    <source>
        <dbReference type="EMBL" id="PJM73241.1"/>
    </source>
</evidence>
<dbReference type="GO" id="GO:0006302">
    <property type="term" value="P:double-strand break repair"/>
    <property type="evidence" value="ECO:0007669"/>
    <property type="project" value="InterPro"/>
</dbReference>
<accession>A0A2M9H8V2</accession>
<dbReference type="InterPro" id="IPR038729">
    <property type="entry name" value="Rad50/SbcC_AAA"/>
</dbReference>
<evidence type="ECO:0000256" key="2">
    <source>
        <dbReference type="ARBA" id="ARBA00011322"/>
    </source>
</evidence>
<organism evidence="6 7">
    <name type="scientific">Bifidobacterium primatium</name>
    <dbReference type="NCBI Taxonomy" id="2045438"/>
    <lineage>
        <taxon>Bacteria</taxon>
        <taxon>Bacillati</taxon>
        <taxon>Actinomycetota</taxon>
        <taxon>Actinomycetes</taxon>
        <taxon>Bifidobacteriales</taxon>
        <taxon>Bifidobacteriaceae</taxon>
        <taxon>Bifidobacterium</taxon>
    </lineage>
</organism>
<gene>
    <name evidence="6" type="ORF">CS006_04105</name>
</gene>
<proteinExistence type="inferred from homology"/>
<dbReference type="InterPro" id="IPR027417">
    <property type="entry name" value="P-loop_NTPase"/>
</dbReference>
<dbReference type="PROSITE" id="PS00675">
    <property type="entry name" value="SIGMA54_INTERACT_1"/>
    <property type="match status" value="1"/>
</dbReference>
<dbReference type="RefSeq" id="WP_100510533.1">
    <property type="nucleotide sequence ID" value="NZ_PEBI01000002.1"/>
</dbReference>
<feature type="coiled-coil region" evidence="4">
    <location>
        <begin position="459"/>
        <end position="496"/>
    </location>
</feature>
<sequence length="1121" mass="122322">MRLIGMRFMGIGPYEGEFSIDFVALNRSHMFLIEGETGSGKSTILDCISFALYGGVSVDDASKDRLRSRFLDTQQTPSFVDLIFTVNGRYYRVRREPAYTRRKKRGEGTIAENATGKLWEIDGGLADVIAASKDSIGDAASDGSAAVYFDYAEADGHAKPLASQARDTNIEVGRLLHLTRDQFSKTVMLAQGQFSSFLKCRPEERTQLIKSLFSAGVYERIQKTLDTMRKQHADIVDGQRRELRAAIHEMRDVAERVDALAGDGEASGGVGGAVADAGDDVAGIANVEADAATWGLGDDGDVAEPALEPQDIVARLDERMNETAARARNVLRRCRRDVAESDERLRLAQRDLTVLTQTGQAVDAERQAAARQDELAGRRPAMDERRAALERSRKAEPAVRAADDCAGLEADIARQKRALADVRDDLAGLEPADVMVKAREQALLQAAGRPMAEAALQSALALREQLNKLADARRRAEKAQGKAIRLRDEADAAEAALARLDDPEGMEERIRELVRREALRMQLDDRLRGAGERLDHARRRDAERRRLEGLRAAAQKAETERVEAREAHEQAQRAFLAASAAALADRLVAGRPCPVCGGTEHPAPAVRPKDAPDEDRLAELADRLNTAVQQAADAANAVRLCEQRIDAEDDQAEQLSEADAEAAMRKLQEERDAAAQLTVQRKRLEEQLAEIRAKVEDAKQRRQQAEVAAVASDSAQELAESAESACLDTETGKPYTDETARQREAQARQDIAACEAQAAKAEELAHRIARRAELEQRADRTESALAALGEQLSKTRSQRDDLLASGGFATEAEARAAMLDRPAAAQLQAMLDHYAADVEVAAAELARVRRELDELRRTPTCRALITDADAETGAETKDIAELLPAALAAAQAQATDAERAHESAIRAEEQAGNLDAERDRRAKTLTRAVRVWSESCARFAPIRDMASLASGRSDSPAGDGLSLVTYAVTERFRDVLDRANDILKDIRGGVYELRLGTHEGRAVKTGLPIEVFDRRSDLDTEASTLSGGETFFVSLALSLALADIIQAENGGISMDTLFIDEGFGSLSEDYLDDVLAVLRSMSRHRDIGVISHVGLLKDQISERISVTRITEDSSSRLAVIV</sequence>
<evidence type="ECO:0000259" key="5">
    <source>
        <dbReference type="Pfam" id="PF13476"/>
    </source>
</evidence>
<dbReference type="OrthoDB" id="9795626at2"/>
<comment type="subunit">
    <text evidence="2">Heterodimer of SbcC and SbcD.</text>
</comment>
<dbReference type="Pfam" id="PF13558">
    <property type="entry name" value="SbcC_Walker_B"/>
    <property type="match status" value="1"/>
</dbReference>
<feature type="coiled-coil region" evidence="4">
    <location>
        <begin position="831"/>
        <end position="858"/>
    </location>
</feature>
<name>A0A2M9H8V2_9BIFI</name>
<keyword evidence="4" id="KW-0175">Coiled coil</keyword>
<reference evidence="6 7" key="1">
    <citation type="submission" date="2017-10" db="EMBL/GenBank/DDBJ databases">
        <title>Draft genome sequences of strains TRE 1, TRE 9, TRE H and TRI 7, isolated from tamarins, belonging to four potential novel Bifidobacterium species.</title>
        <authorList>
            <person name="Mattarelli P."/>
            <person name="Modesto M."/>
            <person name="Puglisi E."/>
            <person name="Morelli L."/>
            <person name="Spezio C."/>
            <person name="Bonetti A."/>
            <person name="Sandri C."/>
        </authorList>
    </citation>
    <scope>NUCLEOTIDE SEQUENCE [LARGE SCALE GENOMIC DNA]</scope>
    <source>
        <strain evidence="7">TRE1</strain>
    </source>
</reference>
<dbReference type="GO" id="GO:0016887">
    <property type="term" value="F:ATP hydrolysis activity"/>
    <property type="evidence" value="ECO:0007669"/>
    <property type="project" value="InterPro"/>
</dbReference>